<dbReference type="Gene3D" id="3.40.50.80">
    <property type="entry name" value="Nucleotide-binding domain of ferredoxin-NADP reductase (FNR) module"/>
    <property type="match status" value="1"/>
</dbReference>
<dbReference type="InterPro" id="IPR017938">
    <property type="entry name" value="Riboflavin_synthase-like_b-brl"/>
</dbReference>
<dbReference type="CDD" id="cd06193">
    <property type="entry name" value="siderophore_interacting"/>
    <property type="match status" value="1"/>
</dbReference>
<protein>
    <recommendedName>
        <fullName evidence="2">FAD-binding FR-type domain-containing protein</fullName>
    </recommendedName>
</protein>
<dbReference type="PATRIC" id="fig|1232683.4.peg.2576"/>
<dbReference type="RefSeq" id="WP_036188944.1">
    <property type="nucleotide sequence ID" value="NZ_JMQN01000040.1"/>
</dbReference>
<dbReference type="PROSITE" id="PS51384">
    <property type="entry name" value="FAD_FR"/>
    <property type="match status" value="1"/>
</dbReference>
<dbReference type="InterPro" id="IPR039374">
    <property type="entry name" value="SIP_fam"/>
</dbReference>
<dbReference type="eggNOG" id="COG2375">
    <property type="taxonomic scope" value="Bacteria"/>
</dbReference>
<name>A0A081FX44_9GAMM</name>
<dbReference type="PANTHER" id="PTHR30157">
    <property type="entry name" value="FERRIC REDUCTASE, NADPH-DEPENDENT"/>
    <property type="match status" value="1"/>
</dbReference>
<evidence type="ECO:0000259" key="2">
    <source>
        <dbReference type="PROSITE" id="PS51384"/>
    </source>
</evidence>
<dbReference type="OrthoDB" id="9814826at2"/>
<accession>A0A081FX44</accession>
<dbReference type="STRING" id="1232683.ADIMK_2623"/>
<sequence>MNRPAPRELTLLYKQQLSPHMLRLTLGGKGMGDFPTDQASAYVKLMLPRPGSDHPVVRTYTVRADRESNKGREIDIDFVIHKDAGPASSWAMASQPGDSILVGGPGPTKMVDHSADWFLFVGDMTALPAISANLERLPEDAQGHVVIEVIDADDIQTLKAPVNMELHWLVNPHPGMYDSLLLDKVQQLSWLKGRPSVWCACEFSSMRALRDHFRPHPDLTRDNLYISSYWKLGMKEEEHKAIKQAEAC</sequence>
<reference evidence="3 4" key="1">
    <citation type="submission" date="2014-04" db="EMBL/GenBank/DDBJ databases">
        <title>Marinobacterium kochiensis sp. nov., isolated from sediment sample collected from Kochi backwaters in Kerala, India.</title>
        <authorList>
            <person name="Singh A."/>
            <person name="Pinnaka A.K."/>
        </authorList>
    </citation>
    <scope>NUCLEOTIDE SEQUENCE [LARGE SCALE GENOMIC DNA]</scope>
    <source>
        <strain evidence="3 4">AK27</strain>
    </source>
</reference>
<dbReference type="EMBL" id="JMQN01000040">
    <property type="protein sequence ID" value="KEA63099.1"/>
    <property type="molecule type" value="Genomic_DNA"/>
</dbReference>
<dbReference type="AlphaFoldDB" id="A0A081FX44"/>
<comment type="caution">
    <text evidence="3">The sequence shown here is derived from an EMBL/GenBank/DDBJ whole genome shotgun (WGS) entry which is preliminary data.</text>
</comment>
<feature type="domain" description="FAD-binding FR-type" evidence="2">
    <location>
        <begin position="4"/>
        <end position="112"/>
    </location>
</feature>
<dbReference type="Proteomes" id="UP000028252">
    <property type="component" value="Unassembled WGS sequence"/>
</dbReference>
<dbReference type="InterPro" id="IPR017927">
    <property type="entry name" value="FAD-bd_FR_type"/>
</dbReference>
<proteinExistence type="inferred from homology"/>
<dbReference type="InterPro" id="IPR007037">
    <property type="entry name" value="SIP_rossman_dom"/>
</dbReference>
<dbReference type="SUPFAM" id="SSF63380">
    <property type="entry name" value="Riboflavin synthase domain-like"/>
    <property type="match status" value="1"/>
</dbReference>
<dbReference type="GO" id="GO:0016491">
    <property type="term" value="F:oxidoreductase activity"/>
    <property type="evidence" value="ECO:0007669"/>
    <property type="project" value="InterPro"/>
</dbReference>
<dbReference type="PANTHER" id="PTHR30157:SF0">
    <property type="entry name" value="NADPH-DEPENDENT FERRIC-CHELATE REDUCTASE"/>
    <property type="match status" value="1"/>
</dbReference>
<evidence type="ECO:0000256" key="1">
    <source>
        <dbReference type="ARBA" id="ARBA00035644"/>
    </source>
</evidence>
<organism evidence="3 4">
    <name type="scientific">Marinobacterium lacunae</name>
    <dbReference type="NCBI Taxonomy" id="1232683"/>
    <lineage>
        <taxon>Bacteria</taxon>
        <taxon>Pseudomonadati</taxon>
        <taxon>Pseudomonadota</taxon>
        <taxon>Gammaproteobacteria</taxon>
        <taxon>Oceanospirillales</taxon>
        <taxon>Oceanospirillaceae</taxon>
        <taxon>Marinobacterium</taxon>
    </lineage>
</organism>
<dbReference type="Pfam" id="PF08021">
    <property type="entry name" value="FAD_binding_9"/>
    <property type="match status" value="1"/>
</dbReference>
<keyword evidence="4" id="KW-1185">Reference proteome</keyword>
<evidence type="ECO:0000313" key="3">
    <source>
        <dbReference type="EMBL" id="KEA63099.1"/>
    </source>
</evidence>
<dbReference type="Gene3D" id="2.40.30.10">
    <property type="entry name" value="Translation factors"/>
    <property type="match status" value="1"/>
</dbReference>
<dbReference type="InterPro" id="IPR013113">
    <property type="entry name" value="SIP_FAD-bd"/>
</dbReference>
<dbReference type="InterPro" id="IPR039261">
    <property type="entry name" value="FNR_nucleotide-bd"/>
</dbReference>
<evidence type="ECO:0000313" key="4">
    <source>
        <dbReference type="Proteomes" id="UP000028252"/>
    </source>
</evidence>
<dbReference type="Pfam" id="PF04954">
    <property type="entry name" value="SIP"/>
    <property type="match status" value="1"/>
</dbReference>
<gene>
    <name evidence="3" type="ORF">ADIMK_2623</name>
</gene>
<comment type="similarity">
    <text evidence="1">Belongs to the SIP oxidoreductase family.</text>
</comment>